<comment type="similarity">
    <text evidence="1 6">Belongs to the APC10 family.</text>
</comment>
<dbReference type="AlphaFoldDB" id="A0AAE0FSX4"/>
<dbReference type="Proteomes" id="UP001190700">
    <property type="component" value="Unassembled WGS sequence"/>
</dbReference>
<name>A0AAE0FSX4_9CHLO</name>
<dbReference type="PIRSF" id="PIRSF028841">
    <property type="entry name" value="APC10_sub"/>
    <property type="match status" value="1"/>
</dbReference>
<sequence>MSPYWNEARDMGDEEKNESRAEIGKLAVWSVTSAKPGNGVEMLRDDNLETYWQSDGGQPHLVNIQFQKKVRLKELEVYADFKQDESYTPNKISIRAGNSFHDLREIKVVDLEEPVGWVTFSLLPENSAKEYIRAYFVQLAVLSNHQNGRDTHIRQIKIYGPRQDLARAMGHPLQFTTTEFSMFSCVR</sequence>
<dbReference type="PROSITE" id="PS51284">
    <property type="entry name" value="DOC"/>
    <property type="match status" value="1"/>
</dbReference>
<evidence type="ECO:0000256" key="1">
    <source>
        <dbReference type="ARBA" id="ARBA00006762"/>
    </source>
</evidence>
<evidence type="ECO:0000256" key="6">
    <source>
        <dbReference type="PIRNR" id="PIRNR028841"/>
    </source>
</evidence>
<evidence type="ECO:0000256" key="3">
    <source>
        <dbReference type="ARBA" id="ARBA00022776"/>
    </source>
</evidence>
<dbReference type="FunFam" id="2.60.120.260:FF:000122">
    <property type="entry name" value="Anaphase-promoting complex subunit 10"/>
    <property type="match status" value="1"/>
</dbReference>
<dbReference type="InterPro" id="IPR004939">
    <property type="entry name" value="APC_su10/DOC_dom"/>
</dbReference>
<evidence type="ECO:0000313" key="9">
    <source>
        <dbReference type="Proteomes" id="UP001190700"/>
    </source>
</evidence>
<keyword evidence="9" id="KW-1185">Reference proteome</keyword>
<evidence type="ECO:0000259" key="7">
    <source>
        <dbReference type="PROSITE" id="PS51284"/>
    </source>
</evidence>
<dbReference type="SMART" id="SM01337">
    <property type="entry name" value="APC10"/>
    <property type="match status" value="1"/>
</dbReference>
<dbReference type="GO" id="GO:0005680">
    <property type="term" value="C:anaphase-promoting complex"/>
    <property type="evidence" value="ECO:0007669"/>
    <property type="project" value="InterPro"/>
</dbReference>
<proteinExistence type="inferred from homology"/>
<organism evidence="8 9">
    <name type="scientific">Cymbomonas tetramitiformis</name>
    <dbReference type="NCBI Taxonomy" id="36881"/>
    <lineage>
        <taxon>Eukaryota</taxon>
        <taxon>Viridiplantae</taxon>
        <taxon>Chlorophyta</taxon>
        <taxon>Pyramimonadophyceae</taxon>
        <taxon>Pyramimonadales</taxon>
        <taxon>Pyramimonadaceae</taxon>
        <taxon>Cymbomonas</taxon>
    </lineage>
</organism>
<dbReference type="PANTHER" id="PTHR12936:SF0">
    <property type="entry name" value="ANAPHASE-PROMOTING COMPLEX SUBUNIT 10"/>
    <property type="match status" value="1"/>
</dbReference>
<comment type="caution">
    <text evidence="8">The sequence shown here is derived from an EMBL/GenBank/DDBJ whole genome shotgun (WGS) entry which is preliminary data.</text>
</comment>
<evidence type="ECO:0000256" key="4">
    <source>
        <dbReference type="ARBA" id="ARBA00022786"/>
    </source>
</evidence>
<keyword evidence="2 6" id="KW-0132">Cell division</keyword>
<dbReference type="EMBL" id="LGRX02014028">
    <property type="protein sequence ID" value="KAK3265285.1"/>
    <property type="molecule type" value="Genomic_DNA"/>
</dbReference>
<gene>
    <name evidence="8" type="ORF">CYMTET_26019</name>
</gene>
<feature type="domain" description="DOC" evidence="7">
    <location>
        <begin position="1"/>
        <end position="185"/>
    </location>
</feature>
<comment type="function">
    <text evidence="6">Component of the anaphase promoting complex/cyclosome (APC/C), a cell cycle-regulated E3 ubiquitin-protein ligase complex that controls progression through mitosis and the G1 phase of the cell cycle.</text>
</comment>
<evidence type="ECO:0000313" key="8">
    <source>
        <dbReference type="EMBL" id="KAK3265285.1"/>
    </source>
</evidence>
<evidence type="ECO:0000256" key="5">
    <source>
        <dbReference type="ARBA" id="ARBA00023306"/>
    </source>
</evidence>
<dbReference type="Pfam" id="PF03256">
    <property type="entry name" value="ANAPC10"/>
    <property type="match status" value="1"/>
</dbReference>
<dbReference type="GO" id="GO:0070979">
    <property type="term" value="P:protein K11-linked ubiquitination"/>
    <property type="evidence" value="ECO:0007669"/>
    <property type="project" value="TreeGrafter"/>
</dbReference>
<reference evidence="8 9" key="1">
    <citation type="journal article" date="2015" name="Genome Biol. Evol.">
        <title>Comparative Genomics of a Bacterivorous Green Alga Reveals Evolutionary Causalities and Consequences of Phago-Mixotrophic Mode of Nutrition.</title>
        <authorList>
            <person name="Burns J.A."/>
            <person name="Paasch A."/>
            <person name="Narechania A."/>
            <person name="Kim E."/>
        </authorList>
    </citation>
    <scope>NUCLEOTIDE SEQUENCE [LARGE SCALE GENOMIC DNA]</scope>
    <source>
        <strain evidence="8 9">PLY_AMNH</strain>
    </source>
</reference>
<keyword evidence="4 6" id="KW-0833">Ubl conjugation pathway</keyword>
<dbReference type="GO" id="GO:0051301">
    <property type="term" value="P:cell division"/>
    <property type="evidence" value="ECO:0007669"/>
    <property type="project" value="UniProtKB-KW"/>
</dbReference>
<dbReference type="CDD" id="cd08366">
    <property type="entry name" value="APC10"/>
    <property type="match status" value="1"/>
</dbReference>
<dbReference type="GO" id="GO:0031145">
    <property type="term" value="P:anaphase-promoting complex-dependent catabolic process"/>
    <property type="evidence" value="ECO:0007669"/>
    <property type="project" value="InterPro"/>
</dbReference>
<dbReference type="SUPFAM" id="SSF49785">
    <property type="entry name" value="Galactose-binding domain-like"/>
    <property type="match status" value="1"/>
</dbReference>
<dbReference type="InterPro" id="IPR008979">
    <property type="entry name" value="Galactose-bd-like_sf"/>
</dbReference>
<evidence type="ECO:0000256" key="2">
    <source>
        <dbReference type="ARBA" id="ARBA00022618"/>
    </source>
</evidence>
<accession>A0AAE0FSX4</accession>
<keyword evidence="3 6" id="KW-0498">Mitosis</keyword>
<protein>
    <recommendedName>
        <fullName evidence="6">Anaphase-promoting complex subunit 10</fullName>
    </recommendedName>
</protein>
<keyword evidence="5 6" id="KW-0131">Cell cycle</keyword>
<dbReference type="InterPro" id="IPR016901">
    <property type="entry name" value="APC10/Doc1"/>
</dbReference>
<dbReference type="Gene3D" id="2.60.120.260">
    <property type="entry name" value="Galactose-binding domain-like"/>
    <property type="match status" value="1"/>
</dbReference>
<dbReference type="PANTHER" id="PTHR12936">
    <property type="entry name" value="ANAPHASE-PROMOTING COMPLEX 10"/>
    <property type="match status" value="1"/>
</dbReference>